<dbReference type="AlphaFoldDB" id="A0A8T0JDG0"/>
<reference evidence="1" key="1">
    <citation type="submission" date="2020-06" db="EMBL/GenBank/DDBJ databases">
        <title>WGS assembly of Ceratodon purpureus strain R40.</title>
        <authorList>
            <person name="Carey S.B."/>
            <person name="Jenkins J."/>
            <person name="Shu S."/>
            <person name="Lovell J.T."/>
            <person name="Sreedasyam A."/>
            <person name="Maumus F."/>
            <person name="Tiley G.P."/>
            <person name="Fernandez-Pozo N."/>
            <person name="Barry K."/>
            <person name="Chen C."/>
            <person name="Wang M."/>
            <person name="Lipzen A."/>
            <person name="Daum C."/>
            <person name="Saski C.A."/>
            <person name="Payton A.C."/>
            <person name="Mcbreen J.C."/>
            <person name="Conrad R.E."/>
            <person name="Kollar L.M."/>
            <person name="Olsson S."/>
            <person name="Huttunen S."/>
            <person name="Landis J.B."/>
            <person name="Wickett N.J."/>
            <person name="Johnson M.G."/>
            <person name="Rensing S.A."/>
            <person name="Grimwood J."/>
            <person name="Schmutz J."/>
            <person name="Mcdaniel S.F."/>
        </authorList>
    </citation>
    <scope>NUCLEOTIDE SEQUENCE</scope>
    <source>
        <strain evidence="1">R40</strain>
    </source>
</reference>
<comment type="caution">
    <text evidence="1">The sequence shown here is derived from an EMBL/GenBank/DDBJ whole genome shotgun (WGS) entry which is preliminary data.</text>
</comment>
<accession>A0A8T0JDG0</accession>
<proteinExistence type="predicted"/>
<evidence type="ECO:0000313" key="1">
    <source>
        <dbReference type="EMBL" id="KAG0592858.1"/>
    </source>
</evidence>
<gene>
    <name evidence="1" type="ORF">KC19_1G285500</name>
</gene>
<protein>
    <submittedName>
        <fullName evidence="1">Uncharacterized protein</fullName>
    </submittedName>
</protein>
<name>A0A8T0JDG0_CERPU</name>
<sequence length="56" mass="6539">MNLLRVYPCTTIQCLFWTVKPSDKRHRYSIASLNVRRNLTYEPSTALPPEKIATLM</sequence>
<evidence type="ECO:0000313" key="2">
    <source>
        <dbReference type="Proteomes" id="UP000822688"/>
    </source>
</evidence>
<organism evidence="1 2">
    <name type="scientific">Ceratodon purpureus</name>
    <name type="common">Fire moss</name>
    <name type="synonym">Dicranum purpureum</name>
    <dbReference type="NCBI Taxonomy" id="3225"/>
    <lineage>
        <taxon>Eukaryota</taxon>
        <taxon>Viridiplantae</taxon>
        <taxon>Streptophyta</taxon>
        <taxon>Embryophyta</taxon>
        <taxon>Bryophyta</taxon>
        <taxon>Bryophytina</taxon>
        <taxon>Bryopsida</taxon>
        <taxon>Dicranidae</taxon>
        <taxon>Pseudoditrichales</taxon>
        <taxon>Ditrichaceae</taxon>
        <taxon>Ceratodon</taxon>
    </lineage>
</organism>
<dbReference type="EMBL" id="CM026421">
    <property type="protein sequence ID" value="KAG0592858.1"/>
    <property type="molecule type" value="Genomic_DNA"/>
</dbReference>
<keyword evidence="2" id="KW-1185">Reference proteome</keyword>
<dbReference type="Proteomes" id="UP000822688">
    <property type="component" value="Chromosome 1"/>
</dbReference>